<reference evidence="1 2" key="1">
    <citation type="journal article" date="2019" name="Int. J. Syst. Evol. Microbiol.">
        <title>The Global Catalogue of Microorganisms (GCM) 10K type strain sequencing project: providing services to taxonomists for standard genome sequencing and annotation.</title>
        <authorList>
            <consortium name="The Broad Institute Genomics Platform"/>
            <consortium name="The Broad Institute Genome Sequencing Center for Infectious Disease"/>
            <person name="Wu L."/>
            <person name="Ma J."/>
        </authorList>
    </citation>
    <scope>NUCLEOTIDE SEQUENCE [LARGE SCALE GENOMIC DNA]</scope>
    <source>
        <strain evidence="1 2">JCM 14546</strain>
    </source>
</reference>
<accession>A0ABN2T9A7</accession>
<name>A0ABN2T9A7_9MICO</name>
<gene>
    <name evidence="1" type="ORF">GCM10009755_08800</name>
</gene>
<dbReference type="Proteomes" id="UP001500755">
    <property type="component" value="Unassembled WGS sequence"/>
</dbReference>
<sequence length="75" mass="7810">MEIKIGVRQAPREIVIDAAETADSVAEKVTAALSGASGVLAFKDEKGRQVLVPADALAYVETGTETHRPVGFGLS</sequence>
<evidence type="ECO:0000313" key="1">
    <source>
        <dbReference type="EMBL" id="GAA2002373.1"/>
    </source>
</evidence>
<keyword evidence="2" id="KW-1185">Reference proteome</keyword>
<organism evidence="1 2">
    <name type="scientific">Brevibacterium samyangense</name>
    <dbReference type="NCBI Taxonomy" id="366888"/>
    <lineage>
        <taxon>Bacteria</taxon>
        <taxon>Bacillati</taxon>
        <taxon>Actinomycetota</taxon>
        <taxon>Actinomycetes</taxon>
        <taxon>Micrococcales</taxon>
        <taxon>Brevibacteriaceae</taxon>
        <taxon>Brevibacterium</taxon>
    </lineage>
</organism>
<dbReference type="Pfam" id="PF11305">
    <property type="entry name" value="DUF3107"/>
    <property type="match status" value="1"/>
</dbReference>
<dbReference type="EMBL" id="BAAANO010000008">
    <property type="protein sequence ID" value="GAA2002373.1"/>
    <property type="molecule type" value="Genomic_DNA"/>
</dbReference>
<protein>
    <submittedName>
        <fullName evidence="1">DUF3107 domain-containing protein</fullName>
    </submittedName>
</protein>
<comment type="caution">
    <text evidence="1">The sequence shown here is derived from an EMBL/GenBank/DDBJ whole genome shotgun (WGS) entry which is preliminary data.</text>
</comment>
<dbReference type="InterPro" id="IPR021456">
    <property type="entry name" value="DUF3107"/>
</dbReference>
<evidence type="ECO:0000313" key="2">
    <source>
        <dbReference type="Proteomes" id="UP001500755"/>
    </source>
</evidence>
<dbReference type="RefSeq" id="WP_344307330.1">
    <property type="nucleotide sequence ID" value="NZ_BAAANO010000008.1"/>
</dbReference>
<proteinExistence type="predicted"/>